<reference evidence="3 4" key="1">
    <citation type="submission" date="2019-06" db="EMBL/GenBank/DDBJ databases">
        <title>A chromosome-scale genome assembly of the striped catfish, Pangasianodon hypophthalmus.</title>
        <authorList>
            <person name="Wen M."/>
            <person name="Zahm M."/>
            <person name="Roques C."/>
            <person name="Cabau C."/>
            <person name="Klopp C."/>
            <person name="Donnadieu C."/>
            <person name="Jouanno E."/>
            <person name="Avarre J.-C."/>
            <person name="Campet M."/>
            <person name="Ha T.T.T."/>
            <person name="Dugue R."/>
            <person name="Lampietro C."/>
            <person name="Louis A."/>
            <person name="Herpin A."/>
            <person name="Echchiki A."/>
            <person name="Berthelot C."/>
            <person name="Parey E."/>
            <person name="Roest-Crollius H."/>
            <person name="Braasch I."/>
            <person name="Postlethwait J."/>
            <person name="Bobe J."/>
            <person name="Montfort J."/>
            <person name="Bouchez O."/>
            <person name="Begum T."/>
            <person name="Schartl M."/>
            <person name="Guiguen Y."/>
        </authorList>
    </citation>
    <scope>NUCLEOTIDE SEQUENCE [LARGE SCALE GENOMIC DNA]</scope>
    <source>
        <strain evidence="3 4">Indonesia</strain>
        <tissue evidence="3">Blood</tissue>
    </source>
</reference>
<accession>A0A5N5NW29</accession>
<dbReference type="Pfam" id="PF00048">
    <property type="entry name" value="IL8"/>
    <property type="match status" value="1"/>
</dbReference>
<evidence type="ECO:0000313" key="3">
    <source>
        <dbReference type="EMBL" id="KAB5571654.1"/>
    </source>
</evidence>
<dbReference type="InterPro" id="IPR036048">
    <property type="entry name" value="Interleukin_8-like_sf"/>
</dbReference>
<feature type="domain" description="Chemokine interleukin-8-like" evidence="2">
    <location>
        <begin position="52"/>
        <end position="93"/>
    </location>
</feature>
<evidence type="ECO:0000259" key="2">
    <source>
        <dbReference type="Pfam" id="PF00048"/>
    </source>
</evidence>
<dbReference type="EMBL" id="VFJC01000008">
    <property type="protein sequence ID" value="KAB5571654.1"/>
    <property type="molecule type" value="Genomic_DNA"/>
</dbReference>
<keyword evidence="1" id="KW-0202">Cytokine</keyword>
<name>A0A5N5NW29_PANHP</name>
<evidence type="ECO:0000256" key="1">
    <source>
        <dbReference type="ARBA" id="ARBA00022514"/>
    </source>
</evidence>
<proteinExistence type="predicted"/>
<dbReference type="Gene3D" id="2.40.50.40">
    <property type="match status" value="1"/>
</dbReference>
<keyword evidence="4" id="KW-1185">Reference proteome</keyword>
<protein>
    <recommendedName>
        <fullName evidence="2">Chemokine interleukin-8-like domain-containing protein</fullName>
    </recommendedName>
</protein>
<dbReference type="GO" id="GO:0008009">
    <property type="term" value="F:chemokine activity"/>
    <property type="evidence" value="ECO:0007669"/>
    <property type="project" value="InterPro"/>
</dbReference>
<dbReference type="GO" id="GO:0006955">
    <property type="term" value="P:immune response"/>
    <property type="evidence" value="ECO:0007669"/>
    <property type="project" value="InterPro"/>
</dbReference>
<dbReference type="AlphaFoldDB" id="A0A5N5NW29"/>
<dbReference type="InterPro" id="IPR001811">
    <property type="entry name" value="Chemokine_IL8-like_dom"/>
</dbReference>
<comment type="caution">
    <text evidence="3">The sequence shown here is derived from an EMBL/GenBank/DDBJ whole genome shotgun (WGS) entry which is preliminary data.</text>
</comment>
<dbReference type="GO" id="GO:0005615">
    <property type="term" value="C:extracellular space"/>
    <property type="evidence" value="ECO:0007669"/>
    <property type="project" value="UniProtKB-KW"/>
</dbReference>
<dbReference type="Proteomes" id="UP000327468">
    <property type="component" value="Chromosome 7"/>
</dbReference>
<gene>
    <name evidence="3" type="ORF">PHYPO_G00227530</name>
</gene>
<evidence type="ECO:0000313" key="4">
    <source>
        <dbReference type="Proteomes" id="UP000327468"/>
    </source>
</evidence>
<organism evidence="3 4">
    <name type="scientific">Pangasianodon hypophthalmus</name>
    <name type="common">Striped catfish</name>
    <name type="synonym">Helicophagus hypophthalmus</name>
    <dbReference type="NCBI Taxonomy" id="310915"/>
    <lineage>
        <taxon>Eukaryota</taxon>
        <taxon>Metazoa</taxon>
        <taxon>Chordata</taxon>
        <taxon>Craniata</taxon>
        <taxon>Vertebrata</taxon>
        <taxon>Euteleostomi</taxon>
        <taxon>Actinopterygii</taxon>
        <taxon>Neopterygii</taxon>
        <taxon>Teleostei</taxon>
        <taxon>Ostariophysi</taxon>
        <taxon>Siluriformes</taxon>
        <taxon>Pangasiidae</taxon>
        <taxon>Pangasianodon</taxon>
    </lineage>
</organism>
<dbReference type="SUPFAM" id="SSF54117">
    <property type="entry name" value="Interleukin 8-like chemokines"/>
    <property type="match status" value="1"/>
</dbReference>
<sequence length="100" mass="11186">MLEREKRSELHTPAENMKMSRVVLVLGFVLIMALYLEAQPGALDHIAQPEGCCFNFFTGSIPPDKIQKVKKTGSHCYQQGFIVTTPQYSGLCVREVAVNE</sequence>